<comment type="similarity">
    <text evidence="2">Belongs to the outer membrane factor (OMF) (TC 1.B.17) family.</text>
</comment>
<dbReference type="PANTHER" id="PTHR30026">
    <property type="entry name" value="OUTER MEMBRANE PROTEIN TOLC"/>
    <property type="match status" value="1"/>
</dbReference>
<keyword evidence="10" id="KW-1185">Reference proteome</keyword>
<name>A0A7Y8Y0S8_9FLAO</name>
<keyword evidence="6" id="KW-0472">Membrane</keyword>
<evidence type="ECO:0000256" key="7">
    <source>
        <dbReference type="ARBA" id="ARBA00023237"/>
    </source>
</evidence>
<dbReference type="Proteomes" id="UP000535020">
    <property type="component" value="Unassembled WGS sequence"/>
</dbReference>
<gene>
    <name evidence="9" type="ORF">HZF10_05835</name>
</gene>
<dbReference type="EMBL" id="JACBJI010000002">
    <property type="protein sequence ID" value="NYA70433.1"/>
    <property type="molecule type" value="Genomic_DNA"/>
</dbReference>
<dbReference type="Gene3D" id="1.20.1600.10">
    <property type="entry name" value="Outer membrane efflux proteins (OEP)"/>
    <property type="match status" value="1"/>
</dbReference>
<evidence type="ECO:0000313" key="10">
    <source>
        <dbReference type="Proteomes" id="UP000535020"/>
    </source>
</evidence>
<keyword evidence="3" id="KW-0813">Transport</keyword>
<evidence type="ECO:0000256" key="6">
    <source>
        <dbReference type="ARBA" id="ARBA00023136"/>
    </source>
</evidence>
<sequence>MRNILLLLFLTVSALGFAQETQQRYTLSLEQAVAHALEHNYTVINSKRDIEKAERKKWETTATGLPQINAGVDYTYNIVIPKTSIPAQLVDSTAGPGEFRAVEFSPKQTMTARTTLNQLIFDGSYIVALQASKTYLKYYQNYKRKTDQEVREMVVNAYSNVLLTEESIEILKKNKSILEKTLHDTDETFKQGLIEEESVEQLQITLATVNNNLNNSQRLREISLNLLKLNLGIDLGSEVILTDKLDALTQQNLELAFSSSEFDVKNNIDYQIGENYSEQRRLEYKLEKAKALPSLSANLNLGTNAFSDERFDFLQSNKPWFAYSSVGASLNWPIFTSFGRHAKIQQAKIAYDQAKTDLTHTEQQLKLAYLQAKSEYEFSIEQYATYKSNLKLAERIENKQQVKFTEGLSTSFDFNDAQQQLYTAQQQYLQSMIDVINKRAALEKIITKP</sequence>
<keyword evidence="5" id="KW-0812">Transmembrane</keyword>
<protein>
    <submittedName>
        <fullName evidence="9">TolC family protein</fullName>
    </submittedName>
</protein>
<keyword evidence="4" id="KW-1134">Transmembrane beta strand</keyword>
<reference evidence="9 10" key="1">
    <citation type="submission" date="2020-07" db="EMBL/GenBank/DDBJ databases">
        <authorList>
            <person name="Sun Q."/>
        </authorList>
    </citation>
    <scope>NUCLEOTIDE SEQUENCE [LARGE SCALE GENOMIC DNA]</scope>
    <source>
        <strain evidence="9 10">MAH-1</strain>
    </source>
</reference>
<dbReference type="GO" id="GO:0009279">
    <property type="term" value="C:cell outer membrane"/>
    <property type="evidence" value="ECO:0007669"/>
    <property type="project" value="UniProtKB-SubCell"/>
</dbReference>
<accession>A0A7Y8Y0S8</accession>
<evidence type="ECO:0000256" key="2">
    <source>
        <dbReference type="ARBA" id="ARBA00007613"/>
    </source>
</evidence>
<evidence type="ECO:0000256" key="4">
    <source>
        <dbReference type="ARBA" id="ARBA00022452"/>
    </source>
</evidence>
<dbReference type="InterPro" id="IPR003423">
    <property type="entry name" value="OMP_efflux"/>
</dbReference>
<proteinExistence type="inferred from homology"/>
<evidence type="ECO:0000256" key="3">
    <source>
        <dbReference type="ARBA" id="ARBA00022448"/>
    </source>
</evidence>
<feature type="signal peptide" evidence="8">
    <location>
        <begin position="1"/>
        <end position="18"/>
    </location>
</feature>
<feature type="chain" id="PRO_5030933659" evidence="8">
    <location>
        <begin position="19"/>
        <end position="449"/>
    </location>
</feature>
<dbReference type="GO" id="GO:0015288">
    <property type="term" value="F:porin activity"/>
    <property type="evidence" value="ECO:0007669"/>
    <property type="project" value="TreeGrafter"/>
</dbReference>
<keyword evidence="7" id="KW-0998">Cell outer membrane</keyword>
<evidence type="ECO:0000256" key="5">
    <source>
        <dbReference type="ARBA" id="ARBA00022692"/>
    </source>
</evidence>
<evidence type="ECO:0000313" key="9">
    <source>
        <dbReference type="EMBL" id="NYA70433.1"/>
    </source>
</evidence>
<dbReference type="SUPFAM" id="SSF56954">
    <property type="entry name" value="Outer membrane efflux proteins (OEP)"/>
    <property type="match status" value="1"/>
</dbReference>
<dbReference type="AlphaFoldDB" id="A0A7Y8Y0S8"/>
<dbReference type="RefSeq" id="WP_176005243.1">
    <property type="nucleotide sequence ID" value="NZ_JABWMI010000006.1"/>
</dbReference>
<dbReference type="Pfam" id="PF02321">
    <property type="entry name" value="OEP"/>
    <property type="match status" value="1"/>
</dbReference>
<comment type="caution">
    <text evidence="9">The sequence shown here is derived from an EMBL/GenBank/DDBJ whole genome shotgun (WGS) entry which is preliminary data.</text>
</comment>
<evidence type="ECO:0000256" key="8">
    <source>
        <dbReference type="SAM" id="SignalP"/>
    </source>
</evidence>
<organism evidence="9 10">
    <name type="scientific">Flavobacterium agri</name>
    <dbReference type="NCBI Taxonomy" id="2743471"/>
    <lineage>
        <taxon>Bacteria</taxon>
        <taxon>Pseudomonadati</taxon>
        <taxon>Bacteroidota</taxon>
        <taxon>Flavobacteriia</taxon>
        <taxon>Flavobacteriales</taxon>
        <taxon>Flavobacteriaceae</taxon>
        <taxon>Flavobacterium</taxon>
    </lineage>
</organism>
<dbReference type="GO" id="GO:1990281">
    <property type="term" value="C:efflux pump complex"/>
    <property type="evidence" value="ECO:0007669"/>
    <property type="project" value="TreeGrafter"/>
</dbReference>
<dbReference type="PANTHER" id="PTHR30026:SF20">
    <property type="entry name" value="OUTER MEMBRANE PROTEIN TOLC"/>
    <property type="match status" value="1"/>
</dbReference>
<dbReference type="GO" id="GO:0015562">
    <property type="term" value="F:efflux transmembrane transporter activity"/>
    <property type="evidence" value="ECO:0007669"/>
    <property type="project" value="InterPro"/>
</dbReference>
<dbReference type="InterPro" id="IPR051906">
    <property type="entry name" value="TolC-like"/>
</dbReference>
<evidence type="ECO:0000256" key="1">
    <source>
        <dbReference type="ARBA" id="ARBA00004442"/>
    </source>
</evidence>
<keyword evidence="8" id="KW-0732">Signal</keyword>
<comment type="subcellular location">
    <subcellularLocation>
        <location evidence="1">Cell outer membrane</location>
    </subcellularLocation>
</comment>